<evidence type="ECO:0000313" key="3">
    <source>
        <dbReference type="EMBL" id="RZU30531.1"/>
    </source>
</evidence>
<feature type="transmembrane region" description="Helical" evidence="1">
    <location>
        <begin position="156"/>
        <end position="173"/>
    </location>
</feature>
<comment type="caution">
    <text evidence="3">The sequence shown here is derived from an EMBL/GenBank/DDBJ whole genome shotgun (WGS) entry which is preliminary data.</text>
</comment>
<evidence type="ECO:0000313" key="4">
    <source>
        <dbReference type="Proteomes" id="UP000292507"/>
    </source>
</evidence>
<protein>
    <submittedName>
        <fullName evidence="3">Putative anti-sigma-YlaC factor YlaD</fullName>
    </submittedName>
</protein>
<dbReference type="Pfam" id="PF13490">
    <property type="entry name" value="zf-HC2"/>
    <property type="match status" value="1"/>
</dbReference>
<feature type="domain" description="Putative zinc-finger" evidence="2">
    <location>
        <begin position="10"/>
        <end position="44"/>
    </location>
</feature>
<name>A0A4Q7Y379_9ACTN</name>
<reference evidence="3 4" key="1">
    <citation type="submission" date="2019-02" db="EMBL/GenBank/DDBJ databases">
        <title>Sequencing the genomes of 1000 actinobacteria strains.</title>
        <authorList>
            <person name="Klenk H.-P."/>
        </authorList>
    </citation>
    <scope>NUCLEOTIDE SEQUENCE [LARGE SCALE GENOMIC DNA]</scope>
    <source>
        <strain evidence="3 4">DSM 44509</strain>
    </source>
</reference>
<feature type="transmembrane region" description="Helical" evidence="1">
    <location>
        <begin position="98"/>
        <end position="121"/>
    </location>
</feature>
<sequence length="221" mass="22793">MVDDQEDMSCLPYREAVSARLDGEPLGMPVRELDEHLAGCPSCRAWTGAAEQVTRRARLAAAPAVPDLTAAVLGALPRELPGARQAAQARLTETALRLLLVVVGAAQAALAWPVLVSGAGAMSAPVHMAHETGAWNLGVAAAFLAVALGPRLAAGALPFLGSFTAFLLPITLADLGAGQVHADRAVAHLLLLAGVLLVAVVAWRGRRGRQPVAVPGRRVPA</sequence>
<dbReference type="InterPro" id="IPR027383">
    <property type="entry name" value="Znf_put"/>
</dbReference>
<proteinExistence type="predicted"/>
<dbReference type="EMBL" id="SHKV01000001">
    <property type="protein sequence ID" value="RZU30531.1"/>
    <property type="molecule type" value="Genomic_DNA"/>
</dbReference>
<dbReference type="Proteomes" id="UP000292507">
    <property type="component" value="Unassembled WGS sequence"/>
</dbReference>
<gene>
    <name evidence="3" type="ORF">BKA19_0148</name>
</gene>
<evidence type="ECO:0000259" key="2">
    <source>
        <dbReference type="Pfam" id="PF13490"/>
    </source>
</evidence>
<keyword evidence="1" id="KW-1133">Transmembrane helix</keyword>
<keyword evidence="1" id="KW-0472">Membrane</keyword>
<feature type="transmembrane region" description="Helical" evidence="1">
    <location>
        <begin position="185"/>
        <end position="203"/>
    </location>
</feature>
<organism evidence="3 4">
    <name type="scientific">Blastococcus saxobsidens</name>
    <dbReference type="NCBI Taxonomy" id="138336"/>
    <lineage>
        <taxon>Bacteria</taxon>
        <taxon>Bacillati</taxon>
        <taxon>Actinomycetota</taxon>
        <taxon>Actinomycetes</taxon>
        <taxon>Geodermatophilales</taxon>
        <taxon>Geodermatophilaceae</taxon>
        <taxon>Blastococcus</taxon>
    </lineage>
</organism>
<evidence type="ECO:0000256" key="1">
    <source>
        <dbReference type="SAM" id="Phobius"/>
    </source>
</evidence>
<dbReference type="AlphaFoldDB" id="A0A4Q7Y379"/>
<feature type="transmembrane region" description="Helical" evidence="1">
    <location>
        <begin position="133"/>
        <end position="149"/>
    </location>
</feature>
<accession>A0A4Q7Y379</accession>
<keyword evidence="1" id="KW-0812">Transmembrane</keyword>
<keyword evidence="4" id="KW-1185">Reference proteome</keyword>